<dbReference type="AlphaFoldDB" id="A0A166FH20"/>
<dbReference type="GO" id="GO:0004674">
    <property type="term" value="F:protein serine/threonine kinase activity"/>
    <property type="evidence" value="ECO:0007669"/>
    <property type="project" value="UniProtKB-KW"/>
</dbReference>
<feature type="region of interest" description="Disordered" evidence="13">
    <location>
        <begin position="259"/>
        <end position="278"/>
    </location>
</feature>
<dbReference type="InterPro" id="IPR008271">
    <property type="entry name" value="Ser/Thr_kinase_AS"/>
</dbReference>
<dbReference type="FunFam" id="3.30.200.20:FF:000039">
    <property type="entry name" value="receptor-like protein kinase FERONIA"/>
    <property type="match status" value="1"/>
</dbReference>
<dbReference type="Proteomes" id="UP000077755">
    <property type="component" value="Chromosome 2"/>
</dbReference>
<organism evidence="16">
    <name type="scientific">Daucus carota subsp. sativus</name>
    <name type="common">Carrot</name>
    <dbReference type="NCBI Taxonomy" id="79200"/>
    <lineage>
        <taxon>Eukaryota</taxon>
        <taxon>Viridiplantae</taxon>
        <taxon>Streptophyta</taxon>
        <taxon>Embryophyta</taxon>
        <taxon>Tracheophyta</taxon>
        <taxon>Spermatophyta</taxon>
        <taxon>Magnoliopsida</taxon>
        <taxon>eudicotyledons</taxon>
        <taxon>Gunneridae</taxon>
        <taxon>Pentapetalae</taxon>
        <taxon>asterids</taxon>
        <taxon>campanulids</taxon>
        <taxon>Apiales</taxon>
        <taxon>Apiaceae</taxon>
        <taxon>Apioideae</taxon>
        <taxon>Scandiceae</taxon>
        <taxon>Daucinae</taxon>
        <taxon>Daucus</taxon>
        <taxon>Daucus sect. Daucus</taxon>
    </lineage>
</organism>
<evidence type="ECO:0000256" key="9">
    <source>
        <dbReference type="ARBA" id="ARBA00022786"/>
    </source>
</evidence>
<evidence type="ECO:0000256" key="8">
    <source>
        <dbReference type="ARBA" id="ARBA00022777"/>
    </source>
</evidence>
<dbReference type="SUPFAM" id="SSF52402">
    <property type="entry name" value="Adenine nucleotide alpha hydrolases-like"/>
    <property type="match status" value="1"/>
</dbReference>
<dbReference type="GO" id="GO:0016567">
    <property type="term" value="P:protein ubiquitination"/>
    <property type="evidence" value="ECO:0007669"/>
    <property type="project" value="UniProtKB-UniPathway"/>
</dbReference>
<feature type="compositionally biased region" description="Polar residues" evidence="13">
    <location>
        <begin position="223"/>
        <end position="240"/>
    </location>
</feature>
<keyword evidence="12" id="KW-0175">Coiled coil</keyword>
<keyword evidence="18" id="KW-1185">Reference proteome</keyword>
<feature type="domain" description="Protein kinase" evidence="14">
    <location>
        <begin position="523"/>
        <end position="792"/>
    </location>
</feature>
<dbReference type="SMART" id="SM00504">
    <property type="entry name" value="Ubox"/>
    <property type="match status" value="1"/>
</dbReference>
<dbReference type="PANTHER" id="PTHR45647:SF100">
    <property type="entry name" value="U-BOX DOMAIN-CONTAINING PROTEIN 33"/>
    <property type="match status" value="1"/>
</dbReference>
<dbReference type="SUPFAM" id="SSF57850">
    <property type="entry name" value="RING/U-box"/>
    <property type="match status" value="1"/>
</dbReference>
<evidence type="ECO:0000256" key="6">
    <source>
        <dbReference type="ARBA" id="ARBA00022679"/>
    </source>
</evidence>
<dbReference type="Gene3D" id="3.40.50.620">
    <property type="entry name" value="HUPs"/>
    <property type="match status" value="1"/>
</dbReference>
<evidence type="ECO:0000256" key="2">
    <source>
        <dbReference type="ARBA" id="ARBA00003861"/>
    </source>
</evidence>
<evidence type="ECO:0000256" key="11">
    <source>
        <dbReference type="PROSITE-ProRule" id="PRU10141"/>
    </source>
</evidence>
<evidence type="ECO:0000313" key="18">
    <source>
        <dbReference type="Proteomes" id="UP000077755"/>
    </source>
</evidence>
<dbReference type="PANTHER" id="PTHR45647">
    <property type="entry name" value="OS02G0152300 PROTEIN"/>
    <property type="match status" value="1"/>
</dbReference>
<dbReference type="InterPro" id="IPR013083">
    <property type="entry name" value="Znf_RING/FYVE/PHD"/>
</dbReference>
<dbReference type="CDD" id="cd01989">
    <property type="entry name" value="USP_STK_Ubox_N"/>
    <property type="match status" value="1"/>
</dbReference>
<evidence type="ECO:0000259" key="14">
    <source>
        <dbReference type="PROSITE" id="PS50011"/>
    </source>
</evidence>
<dbReference type="CDD" id="cd14066">
    <property type="entry name" value="STKc_IRAK"/>
    <property type="match status" value="1"/>
</dbReference>
<dbReference type="KEGG" id="dcr:108209463"/>
<dbReference type="EMBL" id="CP093344">
    <property type="protein sequence ID" value="WOG90485.1"/>
    <property type="molecule type" value="Genomic_DNA"/>
</dbReference>
<evidence type="ECO:0000256" key="4">
    <source>
        <dbReference type="ARBA" id="ARBA00012483"/>
    </source>
</evidence>
<accession>A0A166FH20</accession>
<dbReference type="Gene3D" id="3.30.40.10">
    <property type="entry name" value="Zinc/RING finger domain, C3HC4 (zinc finger)"/>
    <property type="match status" value="1"/>
</dbReference>
<dbReference type="OrthoDB" id="4062651at2759"/>
<dbReference type="Pfam" id="PF04564">
    <property type="entry name" value="U-box"/>
    <property type="match status" value="1"/>
</dbReference>
<sequence>MTLATSLVAISHRMTSLHDTALEGFMTSLSEIVEELEEREEVQEEMIYVLVGKDVKESESTLKWALRNFGAKKLCILHVHQPSKKIPTPLGTFSTSHLDSEIVKRYHDTERQHMRNLLETYKLICEKAGARAEKLHIEMDSVEKGIVELITMHGIQKLVMGAAADKLYSKKMMEPKSKKAIYVCWKAPVSCHIWYVCNGNLIYTRRGDTKKADSRELSPPLPSTSNILLQSRSSRPSTGQEWKLNLSAPYLRKVRSAFSSSDANGGVTPRSSVSTEGNSDWDIISRRSASVNSCVSQYPSSELVDDLSLLNFARPEGSRYWPECNAIPHSEVSLCNSSPHSVQEEISINKLYDELEKTMVEAESSRQNAFEESIKRRKAEKLAIEAISRVKASESSYAEELKRQKEMEEALASGKEEIEKLKPELDKVKKELQLALEQKSSLELKIATSDKMMEDLKQKIFLAVDLLQRYKKEKDELLVECENALGLAEELRKKQVEYTSIERLTQFYDEFSLSEIKEATHNFDTSLKIGEGGYGSIYKGVLRHTQVAIKVLRSDSSQGPLEFEREVKVLSKLRHPNLITLIGACPEAWILIYEYLPNGSLEDCLSCKDNTPPLSWQTRVRIAAELCSVLVFLHSCKPRSIIHGDLKPANILLDANHVSKLSDFGICYLISQDEQSSNRTACCRPDYPKGTFSYIDPEYLTTGELTRKSDVYSFGIILLRLLTGRPALGIAKDVQSAFDKGNLKDLLDATAGDWPFVRAKQLALLALSCCEMSRSRRPDLISEVWRMLEPMRVSCGASSIRYGSEDHVQIPQFYICPIFQEIMHEPVVAADGYTYESEAIKGWLESGNDTSPTTDQKLANDVLVPNHVLRSAIQEWLQQR</sequence>
<dbReference type="Gene3D" id="1.10.510.10">
    <property type="entry name" value="Transferase(Phosphotransferase) domain 1"/>
    <property type="match status" value="1"/>
</dbReference>
<feature type="coiled-coil region" evidence="12">
    <location>
        <begin position="418"/>
        <end position="494"/>
    </location>
</feature>
<name>A0A166FH20_DAUCS</name>
<keyword evidence="6" id="KW-0808">Transferase</keyword>
<evidence type="ECO:0000256" key="1">
    <source>
        <dbReference type="ARBA" id="ARBA00000900"/>
    </source>
</evidence>
<keyword evidence="10 11" id="KW-0067">ATP-binding</keyword>
<dbReference type="OMA" id="HSKRMTE"/>
<evidence type="ECO:0000256" key="5">
    <source>
        <dbReference type="ARBA" id="ARBA00022527"/>
    </source>
</evidence>
<dbReference type="GO" id="GO:0005524">
    <property type="term" value="F:ATP binding"/>
    <property type="evidence" value="ECO:0007669"/>
    <property type="project" value="UniProtKB-UniRule"/>
</dbReference>
<keyword evidence="9" id="KW-0833">Ubl conjugation pathway</keyword>
<evidence type="ECO:0000256" key="10">
    <source>
        <dbReference type="ARBA" id="ARBA00022840"/>
    </source>
</evidence>
<evidence type="ECO:0000256" key="3">
    <source>
        <dbReference type="ARBA" id="ARBA00004906"/>
    </source>
</evidence>
<dbReference type="CDD" id="cd16655">
    <property type="entry name" value="RING-Ubox_WDSUB1-like"/>
    <property type="match status" value="1"/>
</dbReference>
<comment type="function">
    <text evidence="2">Functions as an E3 ubiquitin ligase.</text>
</comment>
<dbReference type="Gene3D" id="3.30.200.20">
    <property type="entry name" value="Phosphorylase Kinase, domain 1"/>
    <property type="match status" value="1"/>
</dbReference>
<comment type="pathway">
    <text evidence="3">Protein modification; protein ubiquitination.</text>
</comment>
<dbReference type="UniPathway" id="UPA00143"/>
<keyword evidence="5" id="KW-0723">Serine/threonine-protein kinase</keyword>
<comment type="catalytic activity">
    <reaction evidence="1">
        <text>S-ubiquitinyl-[E2 ubiquitin-conjugating enzyme]-L-cysteine + [acceptor protein]-L-lysine = [E2 ubiquitin-conjugating enzyme]-L-cysteine + N(6)-ubiquitinyl-[acceptor protein]-L-lysine.</text>
        <dbReference type="EC" id="2.3.2.27"/>
    </reaction>
</comment>
<evidence type="ECO:0000256" key="12">
    <source>
        <dbReference type="SAM" id="Coils"/>
    </source>
</evidence>
<dbReference type="InterPro" id="IPR051348">
    <property type="entry name" value="U-box_ubiquitin_ligases"/>
</dbReference>
<evidence type="ECO:0000256" key="7">
    <source>
        <dbReference type="ARBA" id="ARBA00022741"/>
    </source>
</evidence>
<gene>
    <name evidence="16" type="ORF">DCAR_008611</name>
    <name evidence="17" type="ORF">DCAR_0209729</name>
</gene>
<protein>
    <recommendedName>
        <fullName evidence="4">RING-type E3 ubiquitin transferase</fullName>
        <ecNumber evidence="4">2.3.2.27</ecNumber>
    </recommendedName>
</protein>
<reference evidence="17" key="2">
    <citation type="submission" date="2022-03" db="EMBL/GenBank/DDBJ databases">
        <title>Draft title - Genomic analysis of global carrot germplasm unveils the trajectory of domestication and the origin of high carotenoid orange carrot.</title>
        <authorList>
            <person name="Iorizzo M."/>
            <person name="Ellison S."/>
            <person name="Senalik D."/>
            <person name="Macko-Podgorni A."/>
            <person name="Grzebelus D."/>
            <person name="Bostan H."/>
            <person name="Rolling W."/>
            <person name="Curaba J."/>
            <person name="Simon P."/>
        </authorList>
    </citation>
    <scope>NUCLEOTIDE SEQUENCE</scope>
    <source>
        <tissue evidence="17">Leaf</tissue>
    </source>
</reference>
<evidence type="ECO:0000256" key="13">
    <source>
        <dbReference type="SAM" id="MobiDB-lite"/>
    </source>
</evidence>
<dbReference type="PROSITE" id="PS00108">
    <property type="entry name" value="PROTEIN_KINASE_ST"/>
    <property type="match status" value="1"/>
</dbReference>
<dbReference type="InterPro" id="IPR003613">
    <property type="entry name" value="Ubox_domain"/>
</dbReference>
<dbReference type="EC" id="2.3.2.27" evidence="4"/>
<dbReference type="InterPro" id="IPR000719">
    <property type="entry name" value="Prot_kinase_dom"/>
</dbReference>
<keyword evidence="8" id="KW-0418">Kinase</keyword>
<dbReference type="EMBL" id="LNRQ01000002">
    <property type="protein sequence ID" value="KZN07774.1"/>
    <property type="molecule type" value="Genomic_DNA"/>
</dbReference>
<dbReference type="STRING" id="79200.A0A166FH20"/>
<dbReference type="SUPFAM" id="SSF56112">
    <property type="entry name" value="Protein kinase-like (PK-like)"/>
    <property type="match status" value="1"/>
</dbReference>
<dbReference type="InterPro" id="IPR011009">
    <property type="entry name" value="Kinase-like_dom_sf"/>
</dbReference>
<reference evidence="16" key="1">
    <citation type="journal article" date="2016" name="Nat. Genet.">
        <title>A high-quality carrot genome assembly provides new insights into carotenoid accumulation and asterid genome evolution.</title>
        <authorList>
            <person name="Iorizzo M."/>
            <person name="Ellison S."/>
            <person name="Senalik D."/>
            <person name="Zeng P."/>
            <person name="Satapoomin P."/>
            <person name="Huang J."/>
            <person name="Bowman M."/>
            <person name="Iovene M."/>
            <person name="Sanseverino W."/>
            <person name="Cavagnaro P."/>
            <person name="Yildiz M."/>
            <person name="Macko-Podgorni A."/>
            <person name="Moranska E."/>
            <person name="Grzebelus E."/>
            <person name="Grzebelus D."/>
            <person name="Ashrafi H."/>
            <person name="Zheng Z."/>
            <person name="Cheng S."/>
            <person name="Spooner D."/>
            <person name="Van Deynze A."/>
            <person name="Simon P."/>
        </authorList>
    </citation>
    <scope>NUCLEOTIDE SEQUENCE [LARGE SCALE GENOMIC DNA]</scope>
    <source>
        <tissue evidence="16">Leaf</tissue>
    </source>
</reference>
<dbReference type="PROSITE" id="PS00107">
    <property type="entry name" value="PROTEIN_KINASE_ATP"/>
    <property type="match status" value="1"/>
</dbReference>
<dbReference type="InterPro" id="IPR014729">
    <property type="entry name" value="Rossmann-like_a/b/a_fold"/>
</dbReference>
<evidence type="ECO:0000313" key="17">
    <source>
        <dbReference type="EMBL" id="WOG90485.1"/>
    </source>
</evidence>
<evidence type="ECO:0000259" key="15">
    <source>
        <dbReference type="PROSITE" id="PS51698"/>
    </source>
</evidence>
<dbReference type="PROSITE" id="PS51698">
    <property type="entry name" value="U_BOX"/>
    <property type="match status" value="1"/>
</dbReference>
<feature type="binding site" evidence="11">
    <location>
        <position position="550"/>
    </location>
    <ligand>
        <name>ATP</name>
        <dbReference type="ChEBI" id="CHEBI:30616"/>
    </ligand>
</feature>
<dbReference type="GO" id="GO:0061630">
    <property type="term" value="F:ubiquitin protein ligase activity"/>
    <property type="evidence" value="ECO:0007669"/>
    <property type="project" value="UniProtKB-EC"/>
</dbReference>
<dbReference type="Gramene" id="KZN07774">
    <property type="protein sequence ID" value="KZN07774"/>
    <property type="gene ID" value="DCAR_008611"/>
</dbReference>
<feature type="region of interest" description="Disordered" evidence="13">
    <location>
        <begin position="212"/>
        <end position="240"/>
    </location>
</feature>
<dbReference type="PROSITE" id="PS50011">
    <property type="entry name" value="PROTEIN_KINASE_DOM"/>
    <property type="match status" value="1"/>
</dbReference>
<proteinExistence type="predicted"/>
<dbReference type="Pfam" id="PF00069">
    <property type="entry name" value="Pkinase"/>
    <property type="match status" value="1"/>
</dbReference>
<evidence type="ECO:0000313" key="16">
    <source>
        <dbReference type="EMBL" id="KZN07774.1"/>
    </source>
</evidence>
<dbReference type="SMART" id="SM00220">
    <property type="entry name" value="S_TKc"/>
    <property type="match status" value="1"/>
</dbReference>
<keyword evidence="7 11" id="KW-0547">Nucleotide-binding</keyword>
<dbReference type="InterPro" id="IPR017441">
    <property type="entry name" value="Protein_kinase_ATP_BS"/>
</dbReference>
<feature type="domain" description="U-box" evidence="15">
    <location>
        <begin position="809"/>
        <end position="880"/>
    </location>
</feature>